<evidence type="ECO:0000313" key="2">
    <source>
        <dbReference type="Proteomes" id="UP001180020"/>
    </source>
</evidence>
<evidence type="ECO:0008006" key="3">
    <source>
        <dbReference type="Google" id="ProtNLM"/>
    </source>
</evidence>
<comment type="caution">
    <text evidence="1">The sequence shown here is derived from an EMBL/GenBank/DDBJ whole genome shotgun (WGS) entry which is preliminary data.</text>
</comment>
<dbReference type="EMBL" id="JAUJYO010000009">
    <property type="protein sequence ID" value="KAK1308966.1"/>
    <property type="molecule type" value="Genomic_DNA"/>
</dbReference>
<protein>
    <recommendedName>
        <fullName evidence="3">ARM repeat superfamily protein</fullName>
    </recommendedName>
</protein>
<dbReference type="AlphaFoldDB" id="A0AAV9E6A5"/>
<dbReference type="InterPro" id="IPR052587">
    <property type="entry name" value="TELO2-interacting_protein_1"/>
</dbReference>
<dbReference type="PANTHER" id="PTHR18460">
    <property type="entry name" value="TEL2 INTERACTING PROTEIN 1 TTI1 FAMILY MEMBER"/>
    <property type="match status" value="1"/>
</dbReference>
<reference evidence="1" key="2">
    <citation type="submission" date="2023-06" db="EMBL/GenBank/DDBJ databases">
        <authorList>
            <person name="Ma L."/>
            <person name="Liu K.-W."/>
            <person name="Li Z."/>
            <person name="Hsiao Y.-Y."/>
            <person name="Qi Y."/>
            <person name="Fu T."/>
            <person name="Tang G."/>
            <person name="Zhang D."/>
            <person name="Sun W.-H."/>
            <person name="Liu D.-K."/>
            <person name="Li Y."/>
            <person name="Chen G.-Z."/>
            <person name="Liu X.-D."/>
            <person name="Liao X.-Y."/>
            <person name="Jiang Y.-T."/>
            <person name="Yu X."/>
            <person name="Hao Y."/>
            <person name="Huang J."/>
            <person name="Zhao X.-W."/>
            <person name="Ke S."/>
            <person name="Chen Y.-Y."/>
            <person name="Wu W.-L."/>
            <person name="Hsu J.-L."/>
            <person name="Lin Y.-F."/>
            <person name="Huang M.-D."/>
            <person name="Li C.-Y."/>
            <person name="Huang L."/>
            <person name="Wang Z.-W."/>
            <person name="Zhao X."/>
            <person name="Zhong W.-Y."/>
            <person name="Peng D.-H."/>
            <person name="Ahmad S."/>
            <person name="Lan S."/>
            <person name="Zhang J.-S."/>
            <person name="Tsai W.-C."/>
            <person name="Van De Peer Y."/>
            <person name="Liu Z.-J."/>
        </authorList>
    </citation>
    <scope>NUCLEOTIDE SEQUENCE</scope>
    <source>
        <strain evidence="1">CP</strain>
        <tissue evidence="1">Leaves</tissue>
    </source>
</reference>
<evidence type="ECO:0000313" key="1">
    <source>
        <dbReference type="EMBL" id="KAK1308966.1"/>
    </source>
</evidence>
<gene>
    <name evidence="1" type="ORF">QJS10_CPA09g00946</name>
</gene>
<accession>A0AAV9E6A5</accession>
<dbReference type="PANTHER" id="PTHR18460:SF3">
    <property type="entry name" value="TELO2-INTERACTING PROTEIN 1 HOMOLOG"/>
    <property type="match status" value="1"/>
</dbReference>
<organism evidence="1 2">
    <name type="scientific">Acorus calamus</name>
    <name type="common">Sweet flag</name>
    <dbReference type="NCBI Taxonomy" id="4465"/>
    <lineage>
        <taxon>Eukaryota</taxon>
        <taxon>Viridiplantae</taxon>
        <taxon>Streptophyta</taxon>
        <taxon>Embryophyta</taxon>
        <taxon>Tracheophyta</taxon>
        <taxon>Spermatophyta</taxon>
        <taxon>Magnoliopsida</taxon>
        <taxon>Liliopsida</taxon>
        <taxon>Acoraceae</taxon>
        <taxon>Acorus</taxon>
    </lineage>
</organism>
<dbReference type="Proteomes" id="UP001180020">
    <property type="component" value="Unassembled WGS sequence"/>
</dbReference>
<proteinExistence type="predicted"/>
<reference evidence="1" key="1">
    <citation type="journal article" date="2023" name="Nat. Commun.">
        <title>Diploid and tetraploid genomes of Acorus and the evolution of monocots.</title>
        <authorList>
            <person name="Ma L."/>
            <person name="Liu K.W."/>
            <person name="Li Z."/>
            <person name="Hsiao Y.Y."/>
            <person name="Qi Y."/>
            <person name="Fu T."/>
            <person name="Tang G.D."/>
            <person name="Zhang D."/>
            <person name="Sun W.H."/>
            <person name="Liu D.K."/>
            <person name="Li Y."/>
            <person name="Chen G.Z."/>
            <person name="Liu X.D."/>
            <person name="Liao X.Y."/>
            <person name="Jiang Y.T."/>
            <person name="Yu X."/>
            <person name="Hao Y."/>
            <person name="Huang J."/>
            <person name="Zhao X.W."/>
            <person name="Ke S."/>
            <person name="Chen Y.Y."/>
            <person name="Wu W.L."/>
            <person name="Hsu J.L."/>
            <person name="Lin Y.F."/>
            <person name="Huang M.D."/>
            <person name="Li C.Y."/>
            <person name="Huang L."/>
            <person name="Wang Z.W."/>
            <person name="Zhao X."/>
            <person name="Zhong W.Y."/>
            <person name="Peng D.H."/>
            <person name="Ahmad S."/>
            <person name="Lan S."/>
            <person name="Zhang J.S."/>
            <person name="Tsai W.C."/>
            <person name="Van de Peer Y."/>
            <person name="Liu Z.J."/>
        </authorList>
    </citation>
    <scope>NUCLEOTIDE SEQUENCE</scope>
    <source>
        <strain evidence="1">CP</strain>
    </source>
</reference>
<sequence>MSSIIQICGGDFFTRRFHQDGPIFWKIMKSPFQRRPTPRGERPLLLPYRTASTSSEDSMSELSTVKVQAAALNMIFNLSSNKRSASALEAVLKKVSGLVVGIACSGVKVLRDASVKALSGLACIDPDLVWILLADVYYTVKKDFPSPPIPGLAEVSEILPPPSSPKEYLYRQYGGESFGFDIDESSVEVVFLKMQSDVFT</sequence>
<keyword evidence="2" id="KW-1185">Reference proteome</keyword>
<name>A0AAV9E6A5_ACOCL</name>
<dbReference type="GO" id="GO:0005737">
    <property type="term" value="C:cytoplasm"/>
    <property type="evidence" value="ECO:0007669"/>
    <property type="project" value="TreeGrafter"/>
</dbReference>